<feature type="region of interest" description="Disordered" evidence="1">
    <location>
        <begin position="282"/>
        <end position="327"/>
    </location>
</feature>
<proteinExistence type="predicted"/>
<feature type="compositionally biased region" description="Basic and acidic residues" evidence="1">
    <location>
        <begin position="282"/>
        <end position="293"/>
    </location>
</feature>
<reference evidence="2 3" key="1">
    <citation type="submission" date="2023-02" db="EMBL/GenBank/DDBJ databases">
        <title>LHISI_Scaffold_Assembly.</title>
        <authorList>
            <person name="Stuart O.P."/>
            <person name="Cleave R."/>
            <person name="Magrath M.J.L."/>
            <person name="Mikheyev A.S."/>
        </authorList>
    </citation>
    <scope>NUCLEOTIDE SEQUENCE [LARGE SCALE GENOMIC DNA]</scope>
    <source>
        <strain evidence="2">Daus_M_001</strain>
        <tissue evidence="2">Leg muscle</tissue>
    </source>
</reference>
<comment type="caution">
    <text evidence="2">The sequence shown here is derived from an EMBL/GenBank/DDBJ whole genome shotgun (WGS) entry which is preliminary data.</text>
</comment>
<protein>
    <submittedName>
        <fullName evidence="2">Uncharacterized protein</fullName>
    </submittedName>
</protein>
<name>A0ABQ9G1K5_9NEOP</name>
<keyword evidence="3" id="KW-1185">Reference proteome</keyword>
<dbReference type="EMBL" id="JARBHB010000017">
    <property type="protein sequence ID" value="KAJ8866058.1"/>
    <property type="molecule type" value="Genomic_DNA"/>
</dbReference>
<evidence type="ECO:0000313" key="2">
    <source>
        <dbReference type="EMBL" id="KAJ8866058.1"/>
    </source>
</evidence>
<accession>A0ABQ9G1K5</accession>
<evidence type="ECO:0000256" key="1">
    <source>
        <dbReference type="SAM" id="MobiDB-lite"/>
    </source>
</evidence>
<sequence>MLRSKESVFIGHPRVKAVHDKVDVERRSGQVSGGGCMSLGEFSVDGVQRDDRGAHCWRLLLARQCSSPLDECRRTRFQHFEAWCESYSCASEYIKTSWAVGAAVAERLACSPPTKANRFQSPAGPLPGFRMLGIVPGDVAGRFAFNRPNKAVTNFFFHPAWIGRALRGGVKLPAIHSALELKRTCSSERLLKSGRHTPGPITRNCRVVKYYPMGEYVLCACIGAGGKKKGACYTSRATMPLIVIGSVANPGDLSLVLGISKQNSHGFAAFVRLVFHTTSQEHDSAVGRTDDGARGTQAAPHVTSRRSAVGSKGHVADPRSAPALPHTEPDVRALYPALHALRARYVQSRCIPVFVTSTYHSFEDSLLCTRYYVNSYIFPDLREKTPKLLPLLHLTDLLPRLYLQTSTVSFFAIPLLRFPLPTSSLHVHMHTLPSMDIQASTDHPSPTPHTKVWRVTSGSLNDQQYNVWCWLARFPIASLLRCRSSSFVYLCRTPDKAWPFISSDSVPPLVQLGSHTHKK</sequence>
<evidence type="ECO:0000313" key="3">
    <source>
        <dbReference type="Proteomes" id="UP001159363"/>
    </source>
</evidence>
<gene>
    <name evidence="2" type="ORF">PR048_033582</name>
</gene>
<organism evidence="2 3">
    <name type="scientific">Dryococelus australis</name>
    <dbReference type="NCBI Taxonomy" id="614101"/>
    <lineage>
        <taxon>Eukaryota</taxon>
        <taxon>Metazoa</taxon>
        <taxon>Ecdysozoa</taxon>
        <taxon>Arthropoda</taxon>
        <taxon>Hexapoda</taxon>
        <taxon>Insecta</taxon>
        <taxon>Pterygota</taxon>
        <taxon>Neoptera</taxon>
        <taxon>Polyneoptera</taxon>
        <taxon>Phasmatodea</taxon>
        <taxon>Verophasmatodea</taxon>
        <taxon>Anareolatae</taxon>
        <taxon>Phasmatidae</taxon>
        <taxon>Eurycanthinae</taxon>
        <taxon>Dryococelus</taxon>
    </lineage>
</organism>
<dbReference type="Proteomes" id="UP001159363">
    <property type="component" value="Chromosome 16"/>
</dbReference>